<dbReference type="EMBL" id="JBHSQW010000035">
    <property type="protein sequence ID" value="MFC5996258.1"/>
    <property type="molecule type" value="Genomic_DNA"/>
</dbReference>
<dbReference type="GO" id="GO:0003677">
    <property type="term" value="F:DNA binding"/>
    <property type="evidence" value="ECO:0007669"/>
    <property type="project" value="UniProtKB-KW"/>
</dbReference>
<dbReference type="Proteomes" id="UP001596302">
    <property type="component" value="Unassembled WGS sequence"/>
</dbReference>
<keyword evidence="2" id="KW-1185">Reference proteome</keyword>
<reference evidence="2" key="1">
    <citation type="journal article" date="2019" name="Int. J. Syst. Evol. Microbiol.">
        <title>The Global Catalogue of Microorganisms (GCM) 10K type strain sequencing project: providing services to taxonomists for standard genome sequencing and annotation.</title>
        <authorList>
            <consortium name="The Broad Institute Genomics Platform"/>
            <consortium name="The Broad Institute Genome Sequencing Center for Infectious Disease"/>
            <person name="Wu L."/>
            <person name="Ma J."/>
        </authorList>
    </citation>
    <scope>NUCLEOTIDE SEQUENCE [LARGE SCALE GENOMIC DNA]</scope>
    <source>
        <strain evidence="2">CCM 8391</strain>
    </source>
</reference>
<protein>
    <submittedName>
        <fullName evidence="1">DNA-binding protein</fullName>
    </submittedName>
</protein>
<sequence length="79" mass="8558">MPDLLDQARAADAPDVPTLDEIKKWPATVDIPQACRPFGISRSHGYELAGRDAFPARVLKVGGRYRVITASIIAALETP</sequence>
<comment type="caution">
    <text evidence="1">The sequence shown here is derived from an EMBL/GenBank/DDBJ whole genome shotgun (WGS) entry which is preliminary data.</text>
</comment>
<gene>
    <name evidence="1" type="ORF">ACFQE5_18815</name>
</gene>
<dbReference type="RefSeq" id="WP_379586791.1">
    <property type="nucleotide sequence ID" value="NZ_JBHSQW010000035.1"/>
</dbReference>
<organism evidence="1 2">
    <name type="scientific">Pseudonocardia hispaniensis</name>
    <dbReference type="NCBI Taxonomy" id="904933"/>
    <lineage>
        <taxon>Bacteria</taxon>
        <taxon>Bacillati</taxon>
        <taxon>Actinomycetota</taxon>
        <taxon>Actinomycetes</taxon>
        <taxon>Pseudonocardiales</taxon>
        <taxon>Pseudonocardiaceae</taxon>
        <taxon>Pseudonocardia</taxon>
    </lineage>
</organism>
<evidence type="ECO:0000313" key="1">
    <source>
        <dbReference type="EMBL" id="MFC5996258.1"/>
    </source>
</evidence>
<proteinExistence type="predicted"/>
<accession>A0ABW1J5Y7</accession>
<keyword evidence="1" id="KW-0238">DNA-binding</keyword>
<name>A0ABW1J5Y7_9PSEU</name>
<evidence type="ECO:0000313" key="2">
    <source>
        <dbReference type="Proteomes" id="UP001596302"/>
    </source>
</evidence>